<organism evidence="2 3">
    <name type="scientific">Allopontixanthobacter sediminis</name>
    <dbReference type="NCBI Taxonomy" id="1689985"/>
    <lineage>
        <taxon>Bacteria</taxon>
        <taxon>Pseudomonadati</taxon>
        <taxon>Pseudomonadota</taxon>
        <taxon>Alphaproteobacteria</taxon>
        <taxon>Sphingomonadales</taxon>
        <taxon>Erythrobacteraceae</taxon>
        <taxon>Allopontixanthobacter</taxon>
    </lineage>
</organism>
<keyword evidence="3" id="KW-1185">Reference proteome</keyword>
<evidence type="ECO:0008006" key="4">
    <source>
        <dbReference type="Google" id="ProtNLM"/>
    </source>
</evidence>
<reference evidence="2 3" key="1">
    <citation type="submission" date="2019-12" db="EMBL/GenBank/DDBJ databases">
        <title>Genomic-based taxomic classification of the family Erythrobacteraceae.</title>
        <authorList>
            <person name="Xu L."/>
        </authorList>
    </citation>
    <scope>NUCLEOTIDE SEQUENCE [LARGE SCALE GENOMIC DNA]</scope>
    <source>
        <strain evidence="2 3">KCTC 42453</strain>
    </source>
</reference>
<dbReference type="OrthoDB" id="7169102at2"/>
<sequence>MATTLRNSDFNVARNIAGDRIEGWKSIGAYFGRDRTTAIRWARERNMPIHRIPGGKISTTFALRHELDAWASGVGITKPAAAPEPVATLTQTAANPVETPDESREHPGTKQRNMIGWIAAGLLVLFVAISVPGFVAADVAPDGSKPQPSSEILPKDPGVLERYLAARDLTATRNAQSLEQAIAMLSEVTVRAPEYAPGYAALAEALILSREFGIRSDEDAFPAASFAASTALRLDPSLTEGYRMKGFVAYWWDQDIIAARAAFDEAIIRDPTNVMANFWYGNVLIDSGAFTDGLRRLNVARAMQPGSKAILTDLAWAQWSAGNTADGERNLLALTVEHPGFAVAHDSLGDTRLAAGDYAGYANAMATVAVLRQDNAMASRARAIQSSIQSGVPEAAYKTIMRYLLDDVTSDPRKTYLRPVFVASIAGDRAQTLTLLRRAALRSEKWGEAGIVRRMKARWVGDEAISKLLENRQSTAPN</sequence>
<dbReference type="SUPFAM" id="SSF48452">
    <property type="entry name" value="TPR-like"/>
    <property type="match status" value="1"/>
</dbReference>
<protein>
    <recommendedName>
        <fullName evidence="4">Tetratricopeptide repeat protein</fullName>
    </recommendedName>
</protein>
<proteinExistence type="predicted"/>
<dbReference type="Proteomes" id="UP000431922">
    <property type="component" value="Unassembled WGS sequence"/>
</dbReference>
<keyword evidence="1" id="KW-0812">Transmembrane</keyword>
<comment type="caution">
    <text evidence="2">The sequence shown here is derived from an EMBL/GenBank/DDBJ whole genome shotgun (WGS) entry which is preliminary data.</text>
</comment>
<dbReference type="InterPro" id="IPR011990">
    <property type="entry name" value="TPR-like_helical_dom_sf"/>
</dbReference>
<keyword evidence="1" id="KW-0472">Membrane</keyword>
<keyword evidence="1" id="KW-1133">Transmembrane helix</keyword>
<dbReference type="Gene3D" id="1.25.40.10">
    <property type="entry name" value="Tetratricopeptide repeat domain"/>
    <property type="match status" value="1"/>
</dbReference>
<accession>A0A845B6C9</accession>
<evidence type="ECO:0000313" key="2">
    <source>
        <dbReference type="EMBL" id="MXP44987.1"/>
    </source>
</evidence>
<dbReference type="EMBL" id="WTYL01000003">
    <property type="protein sequence ID" value="MXP44987.1"/>
    <property type="molecule type" value="Genomic_DNA"/>
</dbReference>
<evidence type="ECO:0000313" key="3">
    <source>
        <dbReference type="Proteomes" id="UP000431922"/>
    </source>
</evidence>
<feature type="transmembrane region" description="Helical" evidence="1">
    <location>
        <begin position="114"/>
        <end position="137"/>
    </location>
</feature>
<dbReference type="AlphaFoldDB" id="A0A845B6C9"/>
<dbReference type="RefSeq" id="WP_160756636.1">
    <property type="nucleotide sequence ID" value="NZ_WTYL01000003.1"/>
</dbReference>
<evidence type="ECO:0000256" key="1">
    <source>
        <dbReference type="SAM" id="Phobius"/>
    </source>
</evidence>
<name>A0A845B6C9_9SPHN</name>
<gene>
    <name evidence="2" type="ORF">GRI65_11020</name>
</gene>